<protein>
    <recommendedName>
        <fullName evidence="7">Carboxylic ester hydrolase</fullName>
    </recommendedName>
</protein>
<reference evidence="5 6" key="1">
    <citation type="submission" date="2020-09" db="EMBL/GenBank/DDBJ databases">
        <title>Paenibacillus sp. strain PR3 16S rRNA gene Genome sequencing and assembly.</title>
        <authorList>
            <person name="Kim J."/>
        </authorList>
    </citation>
    <scope>NUCLEOTIDE SEQUENCE [LARGE SCALE GENOMIC DNA]</scope>
    <source>
        <strain evidence="5 6">PR3</strain>
    </source>
</reference>
<dbReference type="EMBL" id="JACXZA010000011">
    <property type="protein sequence ID" value="MBD3922702.1"/>
    <property type="molecule type" value="Genomic_DNA"/>
</dbReference>
<dbReference type="InterPro" id="IPR029058">
    <property type="entry name" value="AB_hydrolase_fold"/>
</dbReference>
<organism evidence="5 6">
    <name type="scientific">Paenibacillus terricola</name>
    <dbReference type="NCBI Taxonomy" id="2763503"/>
    <lineage>
        <taxon>Bacteria</taxon>
        <taxon>Bacillati</taxon>
        <taxon>Bacillota</taxon>
        <taxon>Bacilli</taxon>
        <taxon>Bacillales</taxon>
        <taxon>Paenibacillaceae</taxon>
        <taxon>Paenibacillus</taxon>
    </lineage>
</organism>
<keyword evidence="2" id="KW-0442">Lipid degradation</keyword>
<dbReference type="RefSeq" id="WP_191207008.1">
    <property type="nucleotide sequence ID" value="NZ_JACXZA010000011.1"/>
</dbReference>
<evidence type="ECO:0000313" key="5">
    <source>
        <dbReference type="EMBL" id="MBD3922702.1"/>
    </source>
</evidence>
<accession>A0ABR8N5H6</accession>
<evidence type="ECO:0000313" key="6">
    <source>
        <dbReference type="Proteomes" id="UP000609346"/>
    </source>
</evidence>
<dbReference type="PANTHER" id="PTHR10272">
    <property type="entry name" value="PLATELET-ACTIVATING FACTOR ACETYLHYDROLASE"/>
    <property type="match status" value="1"/>
</dbReference>
<keyword evidence="4" id="KW-1133">Transmembrane helix</keyword>
<feature type="transmembrane region" description="Helical" evidence="4">
    <location>
        <begin position="96"/>
        <end position="117"/>
    </location>
</feature>
<dbReference type="SUPFAM" id="SSF53474">
    <property type="entry name" value="alpha/beta-Hydrolases"/>
    <property type="match status" value="1"/>
</dbReference>
<evidence type="ECO:0000256" key="2">
    <source>
        <dbReference type="ARBA" id="ARBA00022963"/>
    </source>
</evidence>
<dbReference type="Pfam" id="PF03403">
    <property type="entry name" value="PAF-AH_p_II"/>
    <property type="match status" value="2"/>
</dbReference>
<keyword evidence="1" id="KW-0378">Hydrolase</keyword>
<keyword evidence="6" id="KW-1185">Reference proteome</keyword>
<proteinExistence type="predicted"/>
<keyword evidence="3" id="KW-0443">Lipid metabolism</keyword>
<evidence type="ECO:0000256" key="1">
    <source>
        <dbReference type="ARBA" id="ARBA00022801"/>
    </source>
</evidence>
<gene>
    <name evidence="5" type="ORF">H8B09_28590</name>
</gene>
<feature type="transmembrane region" description="Helical" evidence="4">
    <location>
        <begin position="56"/>
        <end position="75"/>
    </location>
</feature>
<dbReference type="Proteomes" id="UP000609346">
    <property type="component" value="Unassembled WGS sequence"/>
</dbReference>
<keyword evidence="4" id="KW-0472">Membrane</keyword>
<keyword evidence="4" id="KW-0812">Transmembrane</keyword>
<name>A0ABR8N5H6_9BACL</name>
<evidence type="ECO:0000256" key="3">
    <source>
        <dbReference type="ARBA" id="ARBA00023098"/>
    </source>
</evidence>
<evidence type="ECO:0000256" key="4">
    <source>
        <dbReference type="SAM" id="Phobius"/>
    </source>
</evidence>
<comment type="caution">
    <text evidence="5">The sequence shown here is derived from an EMBL/GenBank/DDBJ whole genome shotgun (WGS) entry which is preliminary data.</text>
</comment>
<sequence length="481" mass="52628">MSLSGIDLAVIISVVITQALLSWRSLSHSRWILTAVPVTLIVLILLRLLLKPIVWTILPAFIVGAAEVLYCLYLIRKQRKYSAGDSHNNRKSTFMRQLGASALAVLLAVIAAAPPILLPVFTLEQPPGSYAIGTAMYHWSDESRMETVTDNPSDHRELTVQVWYPADLPSVTGLQRAPYLPEWDAMAPALAKRYHFPAFLLSHLKQIQSHGYADAPVSASQSRYPVVLFSHGLPGLYATNTFLFEALASSGYIVVSINHTYYSIASALQDGSVVTMSSGSFPSPADWDANDSLIADVWAKDASFVLDRLTQLNAAGEQSNFPLAGHLDLNHIGMAGHSFGGANAVEMLYTDNRIQAAVNMDGTIFGTGARSAPLRKPLLLLQSKRAATDEVPSDSELSAARLTRAQYDKLTIEIPRRETNAMSAPGSRTVVIPGADHLAFTDLYRLSPVLPLMNHTGDLDEIHHRIADEVIPFFNMYLRPS</sequence>
<dbReference type="PANTHER" id="PTHR10272:SF0">
    <property type="entry name" value="PLATELET-ACTIVATING FACTOR ACETYLHYDROLASE"/>
    <property type="match status" value="1"/>
</dbReference>
<feature type="transmembrane region" description="Helical" evidence="4">
    <location>
        <begin position="6"/>
        <end position="24"/>
    </location>
</feature>
<feature type="transmembrane region" description="Helical" evidence="4">
    <location>
        <begin position="31"/>
        <end position="50"/>
    </location>
</feature>
<dbReference type="Gene3D" id="3.40.50.1820">
    <property type="entry name" value="alpha/beta hydrolase"/>
    <property type="match status" value="1"/>
</dbReference>
<evidence type="ECO:0008006" key="7">
    <source>
        <dbReference type="Google" id="ProtNLM"/>
    </source>
</evidence>